<evidence type="ECO:0000256" key="1">
    <source>
        <dbReference type="SAM" id="MobiDB-lite"/>
    </source>
</evidence>
<feature type="region of interest" description="Disordered" evidence="1">
    <location>
        <begin position="58"/>
        <end position="106"/>
    </location>
</feature>
<accession>A0A5C3QJC0</accession>
<protein>
    <submittedName>
        <fullName evidence="2">Uncharacterized protein</fullName>
    </submittedName>
</protein>
<organism evidence="2 3">
    <name type="scientific">Pterulicium gracile</name>
    <dbReference type="NCBI Taxonomy" id="1884261"/>
    <lineage>
        <taxon>Eukaryota</taxon>
        <taxon>Fungi</taxon>
        <taxon>Dikarya</taxon>
        <taxon>Basidiomycota</taxon>
        <taxon>Agaricomycotina</taxon>
        <taxon>Agaricomycetes</taxon>
        <taxon>Agaricomycetidae</taxon>
        <taxon>Agaricales</taxon>
        <taxon>Pleurotineae</taxon>
        <taxon>Pterulaceae</taxon>
        <taxon>Pterulicium</taxon>
    </lineage>
</organism>
<evidence type="ECO:0000313" key="2">
    <source>
        <dbReference type="EMBL" id="TFL01250.1"/>
    </source>
</evidence>
<proteinExistence type="predicted"/>
<name>A0A5C3QJC0_9AGAR</name>
<feature type="compositionally biased region" description="Polar residues" evidence="1">
    <location>
        <begin position="66"/>
        <end position="80"/>
    </location>
</feature>
<dbReference type="EMBL" id="ML178825">
    <property type="protein sequence ID" value="TFL01250.1"/>
    <property type="molecule type" value="Genomic_DNA"/>
</dbReference>
<keyword evidence="3" id="KW-1185">Reference proteome</keyword>
<sequence length="154" mass="17094">MDIEEYQLVWEEAIDALPTIMHREEHRPLVSSFSEKLQTDIWAQAQQDREEYFQWPRSHEAEPPRNASTGTAASFWSRAQSRIREVTPIPSSRKPTRAHGASDAGQAEAIATDLAIDAEQMEMGATSIRCSIGAGRPQEQGAGTKVYESPIPAS</sequence>
<gene>
    <name evidence="2" type="ORF">BDV98DRAFT_593156</name>
</gene>
<evidence type="ECO:0000313" key="3">
    <source>
        <dbReference type="Proteomes" id="UP000305067"/>
    </source>
</evidence>
<dbReference type="AlphaFoldDB" id="A0A5C3QJC0"/>
<reference evidence="2 3" key="1">
    <citation type="journal article" date="2019" name="Nat. Ecol. Evol.">
        <title>Megaphylogeny resolves global patterns of mushroom evolution.</title>
        <authorList>
            <person name="Varga T."/>
            <person name="Krizsan K."/>
            <person name="Foldi C."/>
            <person name="Dima B."/>
            <person name="Sanchez-Garcia M."/>
            <person name="Sanchez-Ramirez S."/>
            <person name="Szollosi G.J."/>
            <person name="Szarkandi J.G."/>
            <person name="Papp V."/>
            <person name="Albert L."/>
            <person name="Andreopoulos W."/>
            <person name="Angelini C."/>
            <person name="Antonin V."/>
            <person name="Barry K.W."/>
            <person name="Bougher N.L."/>
            <person name="Buchanan P."/>
            <person name="Buyck B."/>
            <person name="Bense V."/>
            <person name="Catcheside P."/>
            <person name="Chovatia M."/>
            <person name="Cooper J."/>
            <person name="Damon W."/>
            <person name="Desjardin D."/>
            <person name="Finy P."/>
            <person name="Geml J."/>
            <person name="Haridas S."/>
            <person name="Hughes K."/>
            <person name="Justo A."/>
            <person name="Karasinski D."/>
            <person name="Kautmanova I."/>
            <person name="Kiss B."/>
            <person name="Kocsube S."/>
            <person name="Kotiranta H."/>
            <person name="LaButti K.M."/>
            <person name="Lechner B.E."/>
            <person name="Liimatainen K."/>
            <person name="Lipzen A."/>
            <person name="Lukacs Z."/>
            <person name="Mihaltcheva S."/>
            <person name="Morgado L.N."/>
            <person name="Niskanen T."/>
            <person name="Noordeloos M.E."/>
            <person name="Ohm R.A."/>
            <person name="Ortiz-Santana B."/>
            <person name="Ovrebo C."/>
            <person name="Racz N."/>
            <person name="Riley R."/>
            <person name="Savchenko A."/>
            <person name="Shiryaev A."/>
            <person name="Soop K."/>
            <person name="Spirin V."/>
            <person name="Szebenyi C."/>
            <person name="Tomsovsky M."/>
            <person name="Tulloss R.E."/>
            <person name="Uehling J."/>
            <person name="Grigoriev I.V."/>
            <person name="Vagvolgyi C."/>
            <person name="Papp T."/>
            <person name="Martin F.M."/>
            <person name="Miettinen O."/>
            <person name="Hibbett D.S."/>
            <person name="Nagy L.G."/>
        </authorList>
    </citation>
    <scope>NUCLEOTIDE SEQUENCE [LARGE SCALE GENOMIC DNA]</scope>
    <source>
        <strain evidence="2 3">CBS 309.79</strain>
    </source>
</reference>
<feature type="region of interest" description="Disordered" evidence="1">
    <location>
        <begin position="132"/>
        <end position="154"/>
    </location>
</feature>
<dbReference type="Proteomes" id="UP000305067">
    <property type="component" value="Unassembled WGS sequence"/>
</dbReference>